<feature type="region of interest" description="Disordered" evidence="6">
    <location>
        <begin position="472"/>
        <end position="531"/>
    </location>
</feature>
<dbReference type="SUPFAM" id="SSF56112">
    <property type="entry name" value="Protein kinase-like (PK-like)"/>
    <property type="match status" value="1"/>
</dbReference>
<feature type="compositionally biased region" description="Low complexity" evidence="6">
    <location>
        <begin position="176"/>
        <end position="200"/>
    </location>
</feature>
<feature type="compositionally biased region" description="Polar residues" evidence="6">
    <location>
        <begin position="141"/>
        <end position="150"/>
    </location>
</feature>
<accession>A0A2X0MTN5</accession>
<dbReference type="PROSITE" id="PS50011">
    <property type="entry name" value="PROTEIN_KINASE_DOM"/>
    <property type="match status" value="1"/>
</dbReference>
<gene>
    <name evidence="8" type="primary">BQ5605_C002g01487</name>
    <name evidence="8" type="ORF">BQ5605_C002G01487</name>
</gene>
<dbReference type="AlphaFoldDB" id="A0A2X0MTN5"/>
<protein>
    <submittedName>
        <fullName evidence="8">BQ5605_C002g01487 protein</fullName>
    </submittedName>
</protein>
<evidence type="ECO:0000256" key="5">
    <source>
        <dbReference type="ARBA" id="ARBA00022840"/>
    </source>
</evidence>
<dbReference type="PROSITE" id="PS00108">
    <property type="entry name" value="PROTEIN_KINASE_ST"/>
    <property type="match status" value="1"/>
</dbReference>
<keyword evidence="9" id="KW-1185">Reference proteome</keyword>
<evidence type="ECO:0000256" key="4">
    <source>
        <dbReference type="ARBA" id="ARBA00022777"/>
    </source>
</evidence>
<dbReference type="PANTHER" id="PTHR47448">
    <property type="entry name" value="DUAL SPECIFICITY MITOGEN-ACTIVATED PROTEIN KINASE KINASE DSOR1-LIKE PROTEIN"/>
    <property type="match status" value="1"/>
</dbReference>
<sequence length="630" mass="66576">MADAKAFSSNGAAAGPFLNDEPRPSQPVNAAPHSRPAPAIPVRTSSRLISSTGTSASPSAPPRPRLVISSSCSAPSTSTLTSTSTSATAEADAAATPTATTPTPLSARKNRNKKGLALTAEAAKPGTLSNTSAAELLSAGANDSSSTRGATCTGGGESVAARAPRSSKTSAPVQVSGSSRTTSRRSIASSATSASSSASSPLLPITPGGLSASSLSSTASGVSMSQDRARYQNRLSEQLATLELGVEFKLDLRTEDLEVLEELGSGNGGTVTRCRHVVHIATSATTRKQILRELQIMHDCSSPFIVSFYGAYLRDPYICMCMEYMDKGSLDQIYKRVGPIPEPILGKIALAVVSGLTYLYDVHKIMHRDVKPSNVLLNSAGQIKICDFGVSGELINSIADTFVGTSTYMSPERISGDPYTVKSDVWSLGITLVELAIGRFPFSSDDGRSDDDSDDDEVVVLDKRSARLARIADEDYPGDETLSPVRPEERAGTLEAAEQKRVARRKAGGGSVDAAVDAETDAARNDDRKRRSVAGVSLAGSGHQMSILELLQYIVNEPAPSLPANRFSPEAQEFVNAMLRKEPIGWNVKKKGPLPKDLARPTPKELLEYKWLVDAMASDTDVEAFARTIP</sequence>
<reference evidence="8 9" key="1">
    <citation type="submission" date="2016-11" db="EMBL/GenBank/DDBJ databases">
        <authorList>
            <person name="Jaros S."/>
            <person name="Januszkiewicz K."/>
            <person name="Wedrychowicz H."/>
        </authorList>
    </citation>
    <scope>NUCLEOTIDE SEQUENCE [LARGE SCALE GENOMIC DNA]</scope>
</reference>
<keyword evidence="2" id="KW-0808">Transferase</keyword>
<organism evidence="8 9">
    <name type="scientific">Microbotryum silenes-dioicae</name>
    <dbReference type="NCBI Taxonomy" id="796604"/>
    <lineage>
        <taxon>Eukaryota</taxon>
        <taxon>Fungi</taxon>
        <taxon>Dikarya</taxon>
        <taxon>Basidiomycota</taxon>
        <taxon>Pucciniomycotina</taxon>
        <taxon>Microbotryomycetes</taxon>
        <taxon>Microbotryales</taxon>
        <taxon>Microbotryaceae</taxon>
        <taxon>Microbotryum</taxon>
    </lineage>
</organism>
<dbReference type="InterPro" id="IPR008271">
    <property type="entry name" value="Ser/Thr_kinase_AS"/>
</dbReference>
<feature type="compositionally biased region" description="Basic and acidic residues" evidence="6">
    <location>
        <begin position="486"/>
        <end position="501"/>
    </location>
</feature>
<dbReference type="InterPro" id="IPR050915">
    <property type="entry name" value="MAP_kinase_kinase"/>
</dbReference>
<feature type="region of interest" description="Disordered" evidence="6">
    <location>
        <begin position="1"/>
        <end position="111"/>
    </location>
</feature>
<dbReference type="Gene3D" id="1.10.510.10">
    <property type="entry name" value="Transferase(Phosphotransferase) domain 1"/>
    <property type="match status" value="1"/>
</dbReference>
<dbReference type="Pfam" id="PF00069">
    <property type="entry name" value="Pkinase"/>
    <property type="match status" value="1"/>
</dbReference>
<dbReference type="Gene3D" id="3.30.200.20">
    <property type="entry name" value="Phosphorylase Kinase, domain 1"/>
    <property type="match status" value="1"/>
</dbReference>
<dbReference type="InterPro" id="IPR000719">
    <property type="entry name" value="Prot_kinase_dom"/>
</dbReference>
<keyword evidence="3" id="KW-0547">Nucleotide-binding</keyword>
<name>A0A2X0MTN5_9BASI</name>
<evidence type="ECO:0000259" key="7">
    <source>
        <dbReference type="PROSITE" id="PS50011"/>
    </source>
</evidence>
<dbReference type="SMART" id="SM00220">
    <property type="entry name" value="S_TKc"/>
    <property type="match status" value="1"/>
</dbReference>
<dbReference type="GO" id="GO:0004674">
    <property type="term" value="F:protein serine/threonine kinase activity"/>
    <property type="evidence" value="ECO:0007669"/>
    <property type="project" value="UniProtKB-KW"/>
</dbReference>
<dbReference type="EMBL" id="FQNC01000041">
    <property type="protein sequence ID" value="SGY33367.1"/>
    <property type="molecule type" value="Genomic_DNA"/>
</dbReference>
<feature type="compositionally biased region" description="Low complexity" evidence="6">
    <location>
        <begin position="69"/>
        <end position="107"/>
    </location>
</feature>
<dbReference type="PANTHER" id="PTHR47448:SF1">
    <property type="entry name" value="SERINE_THREONINE-PROTEIN KINASE STE7 HOMOLOG"/>
    <property type="match status" value="1"/>
</dbReference>
<dbReference type="GO" id="GO:0005524">
    <property type="term" value="F:ATP binding"/>
    <property type="evidence" value="ECO:0007669"/>
    <property type="project" value="UniProtKB-KW"/>
</dbReference>
<keyword evidence="4" id="KW-0418">Kinase</keyword>
<feature type="compositionally biased region" description="Polar residues" evidence="6">
    <location>
        <begin position="166"/>
        <end position="175"/>
    </location>
</feature>
<evidence type="ECO:0000256" key="1">
    <source>
        <dbReference type="ARBA" id="ARBA00022527"/>
    </source>
</evidence>
<dbReference type="InterPro" id="IPR011009">
    <property type="entry name" value="Kinase-like_dom_sf"/>
</dbReference>
<dbReference type="GO" id="GO:0004712">
    <property type="term" value="F:protein serine/threonine/tyrosine kinase activity"/>
    <property type="evidence" value="ECO:0007669"/>
    <property type="project" value="UniProtKB-ARBA"/>
</dbReference>
<evidence type="ECO:0000256" key="3">
    <source>
        <dbReference type="ARBA" id="ARBA00022741"/>
    </source>
</evidence>
<keyword evidence="1" id="KW-0723">Serine/threonine-protein kinase</keyword>
<dbReference type="STRING" id="796604.A0A2X0MTN5"/>
<keyword evidence="5" id="KW-0067">ATP-binding</keyword>
<evidence type="ECO:0000313" key="9">
    <source>
        <dbReference type="Proteomes" id="UP000249464"/>
    </source>
</evidence>
<feature type="region of interest" description="Disordered" evidence="6">
    <location>
        <begin position="139"/>
        <end position="203"/>
    </location>
</feature>
<feature type="domain" description="Protein kinase" evidence="7">
    <location>
        <begin position="257"/>
        <end position="612"/>
    </location>
</feature>
<dbReference type="Proteomes" id="UP000249464">
    <property type="component" value="Unassembled WGS sequence"/>
</dbReference>
<dbReference type="GO" id="GO:0000165">
    <property type="term" value="P:MAPK cascade"/>
    <property type="evidence" value="ECO:0007669"/>
    <property type="project" value="UniProtKB-ARBA"/>
</dbReference>
<evidence type="ECO:0000256" key="6">
    <source>
        <dbReference type="SAM" id="MobiDB-lite"/>
    </source>
</evidence>
<proteinExistence type="predicted"/>
<evidence type="ECO:0000313" key="8">
    <source>
        <dbReference type="EMBL" id="SGY33367.1"/>
    </source>
</evidence>
<evidence type="ECO:0000256" key="2">
    <source>
        <dbReference type="ARBA" id="ARBA00022679"/>
    </source>
</evidence>